<accession>A0ABQ2BTD7</accession>
<keyword evidence="3" id="KW-1185">Reference proteome</keyword>
<dbReference type="Proteomes" id="UP000615455">
    <property type="component" value="Unassembled WGS sequence"/>
</dbReference>
<name>A0ABQ2BTD7_9BACL</name>
<dbReference type="InterPro" id="IPR004017">
    <property type="entry name" value="Cys_rich_dom"/>
</dbReference>
<reference evidence="3" key="1">
    <citation type="journal article" date="2019" name="Int. J. Syst. Evol. Microbiol.">
        <title>The Global Catalogue of Microorganisms (GCM) 10K type strain sequencing project: providing services to taxonomists for standard genome sequencing and annotation.</title>
        <authorList>
            <consortium name="The Broad Institute Genomics Platform"/>
            <consortium name="The Broad Institute Genome Sequencing Center for Infectious Disease"/>
            <person name="Wu L."/>
            <person name="Ma J."/>
        </authorList>
    </citation>
    <scope>NUCLEOTIDE SEQUENCE [LARGE SCALE GENOMIC DNA]</scope>
    <source>
        <strain evidence="3">CGMCC 1.15043</strain>
    </source>
</reference>
<comment type="caution">
    <text evidence="2">The sequence shown here is derived from an EMBL/GenBank/DDBJ whole genome shotgun (WGS) entry which is preliminary data.</text>
</comment>
<gene>
    <name evidence="2" type="ORF">GCM10008018_07670</name>
</gene>
<feature type="domain" description="Cysteine-rich" evidence="1">
    <location>
        <begin position="3"/>
        <end position="83"/>
    </location>
</feature>
<dbReference type="Pfam" id="PF02754">
    <property type="entry name" value="CCG"/>
    <property type="match status" value="2"/>
</dbReference>
<organism evidence="2 3">
    <name type="scientific">Paenibacillus marchantiophytorum</name>
    <dbReference type="NCBI Taxonomy" id="1619310"/>
    <lineage>
        <taxon>Bacteria</taxon>
        <taxon>Bacillati</taxon>
        <taxon>Bacillota</taxon>
        <taxon>Bacilli</taxon>
        <taxon>Bacillales</taxon>
        <taxon>Paenibacillaceae</taxon>
        <taxon>Paenibacillus</taxon>
    </lineage>
</organism>
<evidence type="ECO:0000313" key="3">
    <source>
        <dbReference type="Proteomes" id="UP000615455"/>
    </source>
</evidence>
<dbReference type="EMBL" id="BMHE01000002">
    <property type="protein sequence ID" value="GGI44551.1"/>
    <property type="molecule type" value="Genomic_DNA"/>
</dbReference>
<protein>
    <submittedName>
        <fullName evidence="2">Fe-S oxidoreductase</fullName>
    </submittedName>
</protein>
<dbReference type="RefSeq" id="WP_189007794.1">
    <property type="nucleotide sequence ID" value="NZ_BMHE01000002.1"/>
</dbReference>
<dbReference type="PANTHER" id="PTHR30296">
    <property type="entry name" value="UNCHARACTERIZED PROTEIN YKGE"/>
    <property type="match status" value="1"/>
</dbReference>
<evidence type="ECO:0000259" key="1">
    <source>
        <dbReference type="Pfam" id="PF02754"/>
    </source>
</evidence>
<proteinExistence type="predicted"/>
<dbReference type="PANTHER" id="PTHR30296:SF0">
    <property type="entry name" value="LACTATE UTILIZATION PROTEIN A"/>
    <property type="match status" value="1"/>
</dbReference>
<evidence type="ECO:0000313" key="2">
    <source>
        <dbReference type="EMBL" id="GGI44551.1"/>
    </source>
</evidence>
<feature type="domain" description="Cysteine-rich" evidence="1">
    <location>
        <begin position="132"/>
        <end position="216"/>
    </location>
</feature>
<sequence>MKVSMFITCLSDLVYPKVGESIVQLLAKYGVKLDFPAKQTCCGQPAFNSGYWDEARGAALTLLEAFDDSDFVISPSGSCTSMIHHYYPKLFENDPIHLAKANRLVEKTYEFTQFLVQVMGVTDLGAVFPHKVTYHPSCHGSRLLGVKAEPMQLMQNIRGMELVPLPHAEDCCGFGGTFAIKMCDISGAMVAEKSDHVLETDAEVLVGLDMGCLMNIAGNLSYRGTPVKVMHLAELLAEGVKLAHERA</sequence>